<dbReference type="CDD" id="cd07033">
    <property type="entry name" value="TPP_PYR_DXS_TK_like"/>
    <property type="match status" value="1"/>
</dbReference>
<evidence type="ECO:0000259" key="4">
    <source>
        <dbReference type="SMART" id="SM00861"/>
    </source>
</evidence>
<dbReference type="FunFam" id="3.40.50.970:FF:000129">
    <property type="entry name" value="Transketolase"/>
    <property type="match status" value="1"/>
</dbReference>
<dbReference type="Pfam" id="PF02780">
    <property type="entry name" value="Transketolase_C"/>
    <property type="match status" value="1"/>
</dbReference>
<evidence type="ECO:0000256" key="2">
    <source>
        <dbReference type="ARBA" id="ARBA00007131"/>
    </source>
</evidence>
<dbReference type="InterPro" id="IPR005475">
    <property type="entry name" value="Transketolase-like_Pyr-bd"/>
</dbReference>
<dbReference type="SUPFAM" id="SSF52922">
    <property type="entry name" value="TK C-terminal domain-like"/>
    <property type="match status" value="1"/>
</dbReference>
<dbReference type="InterPro" id="IPR051157">
    <property type="entry name" value="PDH/Transketolase"/>
</dbReference>
<evidence type="ECO:0000313" key="5">
    <source>
        <dbReference type="EMBL" id="TWA61044.1"/>
    </source>
</evidence>
<accession>A0A560AL04</accession>
<sequence>MRQHAVNMVDTLARRDSRVVFIGSDLGPGVLKGMKRDMPERFFMEGVAEQHIIGMAAGMAMEGFVPYVNTIATFLTRRCFDQLAIDVCMENLPVRLIATGGGTVYAPLGPTHLAFEDIAILRALPNMTIVAPVDEVEMVKLMDASLDWPGPLYIRVGKGNEPIVTAQDTPFAIGKALEMRPPEEVTFIATGIVTAKALAAAERLETAGIRAGLIHMATVKPLDADAVRRAAAASRLVVTVEEHTRMGGLGSAVAELMAEEPTGARLLRLALPDAFPEGYGGNDHLMRLAGLQPEQIADSVTRALEPAA</sequence>
<dbReference type="PANTHER" id="PTHR43825">
    <property type="entry name" value="PYRUVATE DEHYDROGENASE E1 COMPONENT"/>
    <property type="match status" value="1"/>
</dbReference>
<dbReference type="AlphaFoldDB" id="A0A560AL04"/>
<organism evidence="5 6">
    <name type="scientific">Azospirillum brasilense</name>
    <dbReference type="NCBI Taxonomy" id="192"/>
    <lineage>
        <taxon>Bacteria</taxon>
        <taxon>Pseudomonadati</taxon>
        <taxon>Pseudomonadota</taxon>
        <taxon>Alphaproteobacteria</taxon>
        <taxon>Rhodospirillales</taxon>
        <taxon>Azospirillaceae</taxon>
        <taxon>Azospirillum</taxon>
    </lineage>
</organism>
<proteinExistence type="inferred from homology"/>
<dbReference type="SUPFAM" id="SSF52518">
    <property type="entry name" value="Thiamin diphosphate-binding fold (THDP-binding)"/>
    <property type="match status" value="1"/>
</dbReference>
<gene>
    <name evidence="5" type="ORF">FBZ82_11845</name>
</gene>
<protein>
    <submittedName>
        <fullName evidence="5">Transketolase subunit B</fullName>
    </submittedName>
</protein>
<comment type="cofactor">
    <cofactor evidence="1">
        <name>thiamine diphosphate</name>
        <dbReference type="ChEBI" id="CHEBI:58937"/>
    </cofactor>
</comment>
<dbReference type="InterPro" id="IPR033248">
    <property type="entry name" value="Transketolase_C"/>
</dbReference>
<name>A0A560AL04_AZOBR</name>
<dbReference type="RefSeq" id="WP_145679467.1">
    <property type="nucleotide sequence ID" value="NZ_VITF01000018.1"/>
</dbReference>
<dbReference type="Proteomes" id="UP000316083">
    <property type="component" value="Unassembled WGS sequence"/>
</dbReference>
<reference evidence="5 6" key="1">
    <citation type="submission" date="2019-06" db="EMBL/GenBank/DDBJ databases">
        <title>Genomic Encyclopedia of Type Strains, Phase IV (KMG-V): Genome sequencing to study the core and pangenomes of soil and plant-associated prokaryotes.</title>
        <authorList>
            <person name="Whitman W."/>
        </authorList>
    </citation>
    <scope>NUCLEOTIDE SEQUENCE [LARGE SCALE GENOMIC DNA]</scope>
    <source>
        <strain evidence="5 6">BR 11796</strain>
    </source>
</reference>
<evidence type="ECO:0000256" key="1">
    <source>
        <dbReference type="ARBA" id="ARBA00001964"/>
    </source>
</evidence>
<dbReference type="Gene3D" id="3.40.50.970">
    <property type="match status" value="1"/>
</dbReference>
<keyword evidence="3" id="KW-0786">Thiamine pyrophosphate</keyword>
<dbReference type="SMART" id="SM00861">
    <property type="entry name" value="Transket_pyr"/>
    <property type="match status" value="1"/>
</dbReference>
<dbReference type="EMBL" id="VITF01000018">
    <property type="protein sequence ID" value="TWA61044.1"/>
    <property type="molecule type" value="Genomic_DNA"/>
</dbReference>
<comment type="similarity">
    <text evidence="2">Belongs to the transketolase family.</text>
</comment>
<feature type="domain" description="Transketolase-like pyrimidine-binding" evidence="4">
    <location>
        <begin position="1"/>
        <end position="163"/>
    </location>
</feature>
<dbReference type="Pfam" id="PF02779">
    <property type="entry name" value="Transket_pyr"/>
    <property type="match status" value="1"/>
</dbReference>
<evidence type="ECO:0000313" key="6">
    <source>
        <dbReference type="Proteomes" id="UP000316083"/>
    </source>
</evidence>
<dbReference type="PANTHER" id="PTHR43825:SF5">
    <property type="entry name" value="HYPOTHETICAL TRANSKETOLASE FAMILY PROTEIN"/>
    <property type="match status" value="1"/>
</dbReference>
<dbReference type="InterPro" id="IPR009014">
    <property type="entry name" value="Transketo_C/PFOR_II"/>
</dbReference>
<dbReference type="Gene3D" id="3.40.50.920">
    <property type="match status" value="1"/>
</dbReference>
<evidence type="ECO:0000256" key="3">
    <source>
        <dbReference type="ARBA" id="ARBA00023052"/>
    </source>
</evidence>
<comment type="caution">
    <text evidence="5">The sequence shown here is derived from an EMBL/GenBank/DDBJ whole genome shotgun (WGS) entry which is preliminary data.</text>
</comment>
<dbReference type="InterPro" id="IPR029061">
    <property type="entry name" value="THDP-binding"/>
</dbReference>